<dbReference type="Pfam" id="PF12833">
    <property type="entry name" value="HTH_18"/>
    <property type="match status" value="1"/>
</dbReference>
<dbReference type="CDD" id="cd17536">
    <property type="entry name" value="REC_YesN-like"/>
    <property type="match status" value="1"/>
</dbReference>
<feature type="domain" description="Response regulatory" evidence="6">
    <location>
        <begin position="3"/>
        <end position="119"/>
    </location>
</feature>
<dbReference type="AlphaFoldDB" id="A0A6C0P4J5"/>
<dbReference type="EMBL" id="CP048286">
    <property type="protein sequence ID" value="QHW33470.1"/>
    <property type="molecule type" value="Genomic_DNA"/>
</dbReference>
<evidence type="ECO:0000259" key="5">
    <source>
        <dbReference type="PROSITE" id="PS01124"/>
    </source>
</evidence>
<dbReference type="SMART" id="SM00342">
    <property type="entry name" value="HTH_ARAC"/>
    <property type="match status" value="1"/>
</dbReference>
<gene>
    <name evidence="7" type="ORF">GZH47_23500</name>
</gene>
<dbReference type="SMART" id="SM00448">
    <property type="entry name" value="REC"/>
    <property type="match status" value="1"/>
</dbReference>
<reference evidence="7 8" key="1">
    <citation type="submission" date="2020-02" db="EMBL/GenBank/DDBJ databases">
        <title>Paenibacillus sp. nov., isolated from rhizosphere soil of tomato.</title>
        <authorList>
            <person name="Weon H.-Y."/>
            <person name="Lee S.A."/>
        </authorList>
    </citation>
    <scope>NUCLEOTIDE SEQUENCE [LARGE SCALE GENOMIC DNA]</scope>
    <source>
        <strain evidence="7 8">14171R-81</strain>
    </source>
</reference>
<evidence type="ECO:0000256" key="3">
    <source>
        <dbReference type="ARBA" id="ARBA00023163"/>
    </source>
</evidence>
<name>A0A6C0P4J5_9BACL</name>
<dbReference type="PRINTS" id="PR00032">
    <property type="entry name" value="HTHARAC"/>
</dbReference>
<keyword evidence="2" id="KW-0238">DNA-binding</keyword>
<keyword evidence="4" id="KW-0597">Phosphoprotein</keyword>
<dbReference type="Pfam" id="PF00072">
    <property type="entry name" value="Response_reg"/>
    <property type="match status" value="1"/>
</dbReference>
<dbReference type="KEGG" id="prz:GZH47_23500"/>
<dbReference type="InterPro" id="IPR018062">
    <property type="entry name" value="HTH_AraC-typ_CS"/>
</dbReference>
<evidence type="ECO:0000256" key="4">
    <source>
        <dbReference type="PROSITE-ProRule" id="PRU00169"/>
    </source>
</evidence>
<dbReference type="PANTHER" id="PTHR43280:SF10">
    <property type="entry name" value="REGULATORY PROTEIN POCR"/>
    <property type="match status" value="1"/>
</dbReference>
<dbReference type="PROSITE" id="PS01124">
    <property type="entry name" value="HTH_ARAC_FAMILY_2"/>
    <property type="match status" value="1"/>
</dbReference>
<dbReference type="SUPFAM" id="SSF46689">
    <property type="entry name" value="Homeodomain-like"/>
    <property type="match status" value="2"/>
</dbReference>
<evidence type="ECO:0000259" key="6">
    <source>
        <dbReference type="PROSITE" id="PS50110"/>
    </source>
</evidence>
<organism evidence="7 8">
    <name type="scientific">Paenibacillus rhizovicinus</name>
    <dbReference type="NCBI Taxonomy" id="2704463"/>
    <lineage>
        <taxon>Bacteria</taxon>
        <taxon>Bacillati</taxon>
        <taxon>Bacillota</taxon>
        <taxon>Bacilli</taxon>
        <taxon>Bacillales</taxon>
        <taxon>Paenibacillaceae</taxon>
        <taxon>Paenibacillus</taxon>
    </lineage>
</organism>
<accession>A0A6C0P4J5</accession>
<keyword evidence="3" id="KW-0804">Transcription</keyword>
<dbReference type="PROSITE" id="PS00041">
    <property type="entry name" value="HTH_ARAC_FAMILY_1"/>
    <property type="match status" value="1"/>
</dbReference>
<dbReference type="InterPro" id="IPR009057">
    <property type="entry name" value="Homeodomain-like_sf"/>
</dbReference>
<dbReference type="PANTHER" id="PTHR43280">
    <property type="entry name" value="ARAC-FAMILY TRANSCRIPTIONAL REGULATOR"/>
    <property type="match status" value="1"/>
</dbReference>
<dbReference type="InterPro" id="IPR011006">
    <property type="entry name" value="CheY-like_superfamily"/>
</dbReference>
<dbReference type="PROSITE" id="PS50110">
    <property type="entry name" value="RESPONSE_REGULATORY"/>
    <property type="match status" value="1"/>
</dbReference>
<dbReference type="InterPro" id="IPR018060">
    <property type="entry name" value="HTH_AraC"/>
</dbReference>
<proteinExistence type="predicted"/>
<dbReference type="Gene3D" id="3.40.50.2300">
    <property type="match status" value="1"/>
</dbReference>
<dbReference type="InterPro" id="IPR020449">
    <property type="entry name" value="Tscrpt_reg_AraC-type_HTH"/>
</dbReference>
<dbReference type="GO" id="GO:0000160">
    <property type="term" value="P:phosphorelay signal transduction system"/>
    <property type="evidence" value="ECO:0007669"/>
    <property type="project" value="InterPro"/>
</dbReference>
<protein>
    <submittedName>
        <fullName evidence="7">Response regulator</fullName>
    </submittedName>
</protein>
<dbReference type="SUPFAM" id="SSF52172">
    <property type="entry name" value="CheY-like"/>
    <property type="match status" value="1"/>
</dbReference>
<keyword evidence="1" id="KW-0805">Transcription regulation</keyword>
<dbReference type="Gene3D" id="1.10.10.60">
    <property type="entry name" value="Homeodomain-like"/>
    <property type="match status" value="2"/>
</dbReference>
<dbReference type="GO" id="GO:0003700">
    <property type="term" value="F:DNA-binding transcription factor activity"/>
    <property type="evidence" value="ECO:0007669"/>
    <property type="project" value="InterPro"/>
</dbReference>
<dbReference type="Proteomes" id="UP000479114">
    <property type="component" value="Chromosome"/>
</dbReference>
<sequence length="521" mass="59774">MFKMLIVDDERFEREGVKFLIEKYGLALETFEADSGESALAFIKQNPVDILFSDIRMKGMDGLELAACIRELDIPVKVIFMSAYGEFEYAQRAIDLKAIRYILKPVQVEEFLKVVQQVIRSCEEEQLEQAQKLRMEEAYRNEAYYTKQKLLSDLILGKTAALPDESAPIELPFPVAGLDGSPHVRLVMLDSRHRFFDLLDQDFERRLAEVIRSGFEVAHLNEFQSLLVMEADAEQTREQLIEGGKRLLQWFRETYGGDVSVVIGGCAGDIKQLYHQFHALESMLEYKFFFDEGTVLLANPDSSDASAQSFSADEALEELKTSIGRSRYDHAKLRFEQLFDELHNSDRFQVVYIKYMCTEIVKALFDASANKSAETFKQNLERIYKAPKLSDLRRIVLAILEESIQPAATGTSESVRKVIEDIVRIIECEYGTDLSLESLAERVYLSPSYLSHLFKKHMGISFNKYLTLHRMEKTKELLLTTNRKIVDIGLEVGYGNFPYFSTLFKTHYGKTPSQFREEAAP</sequence>
<evidence type="ECO:0000313" key="7">
    <source>
        <dbReference type="EMBL" id="QHW33470.1"/>
    </source>
</evidence>
<evidence type="ECO:0000256" key="1">
    <source>
        <dbReference type="ARBA" id="ARBA00023015"/>
    </source>
</evidence>
<evidence type="ECO:0000256" key="2">
    <source>
        <dbReference type="ARBA" id="ARBA00023125"/>
    </source>
</evidence>
<keyword evidence="8" id="KW-1185">Reference proteome</keyword>
<feature type="domain" description="HTH araC/xylS-type" evidence="5">
    <location>
        <begin position="420"/>
        <end position="518"/>
    </location>
</feature>
<evidence type="ECO:0000313" key="8">
    <source>
        <dbReference type="Proteomes" id="UP000479114"/>
    </source>
</evidence>
<feature type="modified residue" description="4-aspartylphosphate" evidence="4">
    <location>
        <position position="54"/>
    </location>
</feature>
<dbReference type="InterPro" id="IPR001789">
    <property type="entry name" value="Sig_transdc_resp-reg_receiver"/>
</dbReference>
<dbReference type="GO" id="GO:0043565">
    <property type="term" value="F:sequence-specific DNA binding"/>
    <property type="evidence" value="ECO:0007669"/>
    <property type="project" value="InterPro"/>
</dbReference>